<reference evidence="2 5" key="3">
    <citation type="submission" date="2020-02" db="EMBL/GenBank/DDBJ databases">
        <authorList>
            <person name="Subbiah M."/>
            <person name="Call D."/>
        </authorList>
    </citation>
    <scope>NUCLEOTIDE SEQUENCE [LARGE SCALE GENOMIC DNA]</scope>
    <source>
        <strain evidence="2 5">8375wC2</strain>
    </source>
</reference>
<evidence type="ECO:0000313" key="2">
    <source>
        <dbReference type="EMBL" id="NEM88729.1"/>
    </source>
</evidence>
<organism evidence="2 5">
    <name type="scientific">Escherichia coli</name>
    <dbReference type="NCBI Taxonomy" id="562"/>
    <lineage>
        <taxon>Bacteria</taxon>
        <taxon>Pseudomonadati</taxon>
        <taxon>Pseudomonadota</taxon>
        <taxon>Gammaproteobacteria</taxon>
        <taxon>Enterobacterales</taxon>
        <taxon>Enterobacteriaceae</taxon>
        <taxon>Escherichia</taxon>
    </lineage>
</organism>
<name>A0A1Y2Y587_ECOLX</name>
<geneLocation type="plasmid" evidence="3">
    <name>unnamed2</name>
</geneLocation>
<reference evidence="1 6" key="1">
    <citation type="journal article" date="2018" name="Genome Biol.">
        <title>SKESA: strategic k-mer extension for scrupulous assemblies.</title>
        <authorList>
            <person name="Souvorov A."/>
            <person name="Agarwala R."/>
            <person name="Lipman D.J."/>
        </authorList>
    </citation>
    <scope>NUCLEOTIDE SEQUENCE [LARGE SCALE GENOMIC DNA]</scope>
    <source>
        <strain evidence="1 6">TW14994</strain>
    </source>
</reference>
<dbReference type="EMBL" id="RRGJ01000133">
    <property type="protein sequence ID" value="TJQ06022.1"/>
    <property type="molecule type" value="Genomic_DNA"/>
</dbReference>
<evidence type="ECO:0000313" key="6">
    <source>
        <dbReference type="Proteomes" id="UP000842385"/>
    </source>
</evidence>
<dbReference type="RefSeq" id="WP_050561356.1">
    <property type="nucleotide sequence ID" value="NC_022992.1"/>
</dbReference>
<dbReference type="AlphaFoldDB" id="A0A1Y2Y587"/>
<comment type="caution">
    <text evidence="2">The sequence shown here is derived from an EMBL/GenBank/DDBJ whole genome shotgun (WGS) entry which is preliminary data.</text>
</comment>
<evidence type="ECO:0000313" key="1">
    <source>
        <dbReference type="EMBL" id="HAI8960158.1"/>
    </source>
</evidence>
<evidence type="ECO:0000313" key="5">
    <source>
        <dbReference type="Proteomes" id="UP000469708"/>
    </source>
</evidence>
<reference evidence="1" key="4">
    <citation type="submission" date="2020-04" db="EMBL/GenBank/DDBJ databases">
        <authorList>
            <consortium name="NCBI Pathogen Detection Project"/>
        </authorList>
    </citation>
    <scope>NUCLEOTIDE SEQUENCE</scope>
    <source>
        <strain evidence="1">TW14994</strain>
    </source>
</reference>
<dbReference type="Proteomes" id="UP000842385">
    <property type="component" value="Unassembled WGS sequence"/>
</dbReference>
<dbReference type="EMBL" id="DABFUC010000031">
    <property type="protein sequence ID" value="HAI8960158.1"/>
    <property type="molecule type" value="Genomic_DNA"/>
</dbReference>
<gene>
    <name evidence="3" type="ORF">C9Z68_26275</name>
    <name evidence="2" type="ORF">G3V95_25355</name>
    <name evidence="1" type="ORF">HKA49_004414</name>
</gene>
<proteinExistence type="predicted"/>
<dbReference type="EMBL" id="JAAGYI010000137">
    <property type="protein sequence ID" value="NEM88729.1"/>
    <property type="molecule type" value="Genomic_DNA"/>
</dbReference>
<accession>A0A2A2XIJ4</accession>
<keyword evidence="3" id="KW-0614">Plasmid</keyword>
<accession>A0A1Y2Y587</accession>
<dbReference type="Proteomes" id="UP000469708">
    <property type="component" value="Unassembled WGS sequence"/>
</dbReference>
<protein>
    <submittedName>
        <fullName evidence="2">Uncharacterized protein</fullName>
    </submittedName>
</protein>
<reference evidence="3 4" key="2">
    <citation type="submission" date="2018-12" db="EMBL/GenBank/DDBJ databases">
        <title>Food and Water Safety Consortium.</title>
        <authorList>
            <person name="Tyson S."/>
            <person name="Peterson C.-L."/>
            <person name="Olson A."/>
            <person name="Tyler S."/>
            <person name="Cabral J."/>
            <person name="Lynch T."/>
            <person name="Knox N."/>
            <person name="Van Domselaar G."/>
            <person name="Graham M."/>
        </authorList>
    </citation>
    <scope>NUCLEOTIDE SEQUENCE [LARGE SCALE GENOMIC DNA]</scope>
    <source>
        <strain evidence="3 4">FWSEC0118</strain>
        <plasmid evidence="3">unnamed2</plasmid>
    </source>
</reference>
<evidence type="ECO:0000313" key="3">
    <source>
        <dbReference type="EMBL" id="TJQ06022.1"/>
    </source>
</evidence>
<evidence type="ECO:0000313" key="4">
    <source>
        <dbReference type="Proteomes" id="UP000309937"/>
    </source>
</evidence>
<sequence>MKTNAPRLFFVDKESGVSFDVFHVLSVSFPVTAVPHMTGECNLRYLTENVPFAGTGGQSCMQDLYHSSG</sequence>
<dbReference type="Proteomes" id="UP000309937">
    <property type="component" value="Unassembled WGS sequence"/>
</dbReference>